<dbReference type="Proteomes" id="UP000886501">
    <property type="component" value="Unassembled WGS sequence"/>
</dbReference>
<dbReference type="EMBL" id="MU117973">
    <property type="protein sequence ID" value="KAF9651801.1"/>
    <property type="molecule type" value="Genomic_DNA"/>
</dbReference>
<evidence type="ECO:0000313" key="1">
    <source>
        <dbReference type="EMBL" id="KAF9651801.1"/>
    </source>
</evidence>
<reference evidence="1" key="2">
    <citation type="journal article" date="2020" name="Nat. Commun.">
        <title>Large-scale genome sequencing of mycorrhizal fungi provides insights into the early evolution of symbiotic traits.</title>
        <authorList>
            <person name="Miyauchi S."/>
            <person name="Kiss E."/>
            <person name="Kuo A."/>
            <person name="Drula E."/>
            <person name="Kohler A."/>
            <person name="Sanchez-Garcia M."/>
            <person name="Morin E."/>
            <person name="Andreopoulos B."/>
            <person name="Barry K.W."/>
            <person name="Bonito G."/>
            <person name="Buee M."/>
            <person name="Carver A."/>
            <person name="Chen C."/>
            <person name="Cichocki N."/>
            <person name="Clum A."/>
            <person name="Culley D."/>
            <person name="Crous P.W."/>
            <person name="Fauchery L."/>
            <person name="Girlanda M."/>
            <person name="Hayes R.D."/>
            <person name="Keri Z."/>
            <person name="LaButti K."/>
            <person name="Lipzen A."/>
            <person name="Lombard V."/>
            <person name="Magnuson J."/>
            <person name="Maillard F."/>
            <person name="Murat C."/>
            <person name="Nolan M."/>
            <person name="Ohm R.A."/>
            <person name="Pangilinan J."/>
            <person name="Pereira M.F."/>
            <person name="Perotto S."/>
            <person name="Peter M."/>
            <person name="Pfister S."/>
            <person name="Riley R."/>
            <person name="Sitrit Y."/>
            <person name="Stielow J.B."/>
            <person name="Szollosi G."/>
            <person name="Zifcakova L."/>
            <person name="Stursova M."/>
            <person name="Spatafora J.W."/>
            <person name="Tedersoo L."/>
            <person name="Vaario L.M."/>
            <person name="Yamada A."/>
            <person name="Yan M."/>
            <person name="Wang P."/>
            <person name="Xu J."/>
            <person name="Bruns T."/>
            <person name="Baldrian P."/>
            <person name="Vilgalys R."/>
            <person name="Dunand C."/>
            <person name="Henrissat B."/>
            <person name="Grigoriev I.V."/>
            <person name="Hibbett D."/>
            <person name="Nagy L.G."/>
            <person name="Martin F.M."/>
        </authorList>
    </citation>
    <scope>NUCLEOTIDE SEQUENCE</scope>
    <source>
        <strain evidence="1">P2</strain>
    </source>
</reference>
<sequence>MVFSQLPAHEKDAFFSLLDEYFESRPDLLKNIAKSQGVKSVANAAHDAFKNPTTRNSAIDTVRSGLNSSRASWNTKQEASPESAEEKAHNGPGRVAAAAASLMSSPRFGGSPTPTSTGPPKPSPPPVQRRESTVGPLPSTKTFGSDVDLSSTKGFFTSIRNSSKSSNQPLATASSFLPPPPSGIQKKQFTPPPVRRVISDSSPTSSSSTPTPPAPPPRKKEEPAGEWAEVLYDFTGDQSGDLNIKESQRVLIVDRSDGDWWTVELNGKRGLVPASYVKVL</sequence>
<accession>A0ACB6ZQ51</accession>
<name>A0ACB6ZQ51_THEGA</name>
<protein>
    <submittedName>
        <fullName evidence="1">Uncharacterized protein</fullName>
    </submittedName>
</protein>
<organism evidence="1 2">
    <name type="scientific">Thelephora ganbajun</name>
    <name type="common">Ganba fungus</name>
    <dbReference type="NCBI Taxonomy" id="370292"/>
    <lineage>
        <taxon>Eukaryota</taxon>
        <taxon>Fungi</taxon>
        <taxon>Dikarya</taxon>
        <taxon>Basidiomycota</taxon>
        <taxon>Agaricomycotina</taxon>
        <taxon>Agaricomycetes</taxon>
        <taxon>Thelephorales</taxon>
        <taxon>Thelephoraceae</taxon>
        <taxon>Thelephora</taxon>
    </lineage>
</organism>
<reference evidence="1" key="1">
    <citation type="submission" date="2019-10" db="EMBL/GenBank/DDBJ databases">
        <authorList>
            <consortium name="DOE Joint Genome Institute"/>
            <person name="Kuo A."/>
            <person name="Miyauchi S."/>
            <person name="Kiss E."/>
            <person name="Drula E."/>
            <person name="Kohler A."/>
            <person name="Sanchez-Garcia M."/>
            <person name="Andreopoulos B."/>
            <person name="Barry K.W."/>
            <person name="Bonito G."/>
            <person name="Buee M."/>
            <person name="Carver A."/>
            <person name="Chen C."/>
            <person name="Cichocki N."/>
            <person name="Clum A."/>
            <person name="Culley D."/>
            <person name="Crous P.W."/>
            <person name="Fauchery L."/>
            <person name="Girlanda M."/>
            <person name="Hayes R."/>
            <person name="Keri Z."/>
            <person name="Labutti K."/>
            <person name="Lipzen A."/>
            <person name="Lombard V."/>
            <person name="Magnuson J."/>
            <person name="Maillard F."/>
            <person name="Morin E."/>
            <person name="Murat C."/>
            <person name="Nolan M."/>
            <person name="Ohm R."/>
            <person name="Pangilinan J."/>
            <person name="Pereira M."/>
            <person name="Perotto S."/>
            <person name="Peter M."/>
            <person name="Riley R."/>
            <person name="Sitrit Y."/>
            <person name="Stielow B."/>
            <person name="Szollosi G."/>
            <person name="Zifcakova L."/>
            <person name="Stursova M."/>
            <person name="Spatafora J.W."/>
            <person name="Tedersoo L."/>
            <person name="Vaario L.-M."/>
            <person name="Yamada A."/>
            <person name="Yan M."/>
            <person name="Wang P."/>
            <person name="Xu J."/>
            <person name="Bruns T."/>
            <person name="Baldrian P."/>
            <person name="Vilgalys R."/>
            <person name="Henrissat B."/>
            <person name="Grigoriev I.V."/>
            <person name="Hibbett D."/>
            <person name="Nagy L.G."/>
            <person name="Martin F.M."/>
        </authorList>
    </citation>
    <scope>NUCLEOTIDE SEQUENCE</scope>
    <source>
        <strain evidence="1">P2</strain>
    </source>
</reference>
<keyword evidence="2" id="KW-1185">Reference proteome</keyword>
<evidence type="ECO:0000313" key="2">
    <source>
        <dbReference type="Proteomes" id="UP000886501"/>
    </source>
</evidence>
<gene>
    <name evidence="1" type="ORF">BDM02DRAFT_562703</name>
</gene>
<comment type="caution">
    <text evidence="1">The sequence shown here is derived from an EMBL/GenBank/DDBJ whole genome shotgun (WGS) entry which is preliminary data.</text>
</comment>
<proteinExistence type="predicted"/>